<dbReference type="GO" id="GO:0008270">
    <property type="term" value="F:zinc ion binding"/>
    <property type="evidence" value="ECO:0007669"/>
    <property type="project" value="UniProtKB-KW"/>
</dbReference>
<comment type="caution">
    <text evidence="9">The sequence shown here is derived from an EMBL/GenBank/DDBJ whole genome shotgun (WGS) entry which is preliminary data.</text>
</comment>
<dbReference type="Proteomes" id="UP000663832">
    <property type="component" value="Unassembled WGS sequence"/>
</dbReference>
<dbReference type="PROSITE" id="PS50089">
    <property type="entry name" value="ZF_RING_2"/>
    <property type="match status" value="1"/>
</dbReference>
<dbReference type="Pfam" id="PF13639">
    <property type="entry name" value="zf-RING_2"/>
    <property type="match status" value="1"/>
</dbReference>
<proteinExistence type="predicted"/>
<keyword evidence="3" id="KW-0862">Zinc</keyword>
<dbReference type="CDD" id="cd16448">
    <property type="entry name" value="RING-H2"/>
    <property type="match status" value="1"/>
</dbReference>
<dbReference type="Proteomes" id="UP000663877">
    <property type="component" value="Unassembled WGS sequence"/>
</dbReference>
<feature type="compositionally biased region" description="Polar residues" evidence="6">
    <location>
        <begin position="2134"/>
        <end position="2144"/>
    </location>
</feature>
<dbReference type="InterPro" id="IPR019261">
    <property type="entry name" value="PARG_cat_microbial"/>
</dbReference>
<dbReference type="EMBL" id="CAJNOI010002282">
    <property type="protein sequence ID" value="CAF1467877.1"/>
    <property type="molecule type" value="Genomic_DNA"/>
</dbReference>
<accession>A0A816DDN3</accession>
<feature type="compositionally biased region" description="Low complexity" evidence="6">
    <location>
        <begin position="2149"/>
        <end position="2164"/>
    </location>
</feature>
<feature type="coiled-coil region" evidence="5">
    <location>
        <begin position="696"/>
        <end position="723"/>
    </location>
</feature>
<dbReference type="SUPFAM" id="SSF52949">
    <property type="entry name" value="Macro domain-like"/>
    <property type="match status" value="1"/>
</dbReference>
<name>A0A816DDN3_9BILA</name>
<evidence type="ECO:0000256" key="5">
    <source>
        <dbReference type="SAM" id="Coils"/>
    </source>
</evidence>
<gene>
    <name evidence="8" type="ORF">BJG266_LOCUS41350</name>
    <name evidence="9" type="ORF">QVE165_LOCUS58224</name>
</gene>
<dbReference type="PANTHER" id="PTHR35596">
    <property type="entry name" value="DUF2263 DOMAIN-CONTAINING PROTEIN"/>
    <property type="match status" value="1"/>
</dbReference>
<feature type="non-terminal residue" evidence="9">
    <location>
        <position position="1"/>
    </location>
</feature>
<evidence type="ECO:0000259" key="7">
    <source>
        <dbReference type="PROSITE" id="PS50089"/>
    </source>
</evidence>
<evidence type="ECO:0000256" key="2">
    <source>
        <dbReference type="ARBA" id="ARBA00022771"/>
    </source>
</evidence>
<evidence type="ECO:0000256" key="6">
    <source>
        <dbReference type="SAM" id="MobiDB-lite"/>
    </source>
</evidence>
<evidence type="ECO:0000256" key="3">
    <source>
        <dbReference type="ARBA" id="ARBA00022833"/>
    </source>
</evidence>
<sequence>SKKMAEADICMICLGSLHDGRDLLTTSCKHMFHVKCISENANKNNNKCPICRQSVQSFGNIFTGYSDELEKSKKTPLSNQDDESSWECLVCTFKNCINDIVCLMCEQGVRPLPVKIKATDDTRKPFEEKLRITPKCISSFCNTQDPSSNTLCEEYLRSKFSSLSIPEVRNNSPLTLRDYSSNPPNIIDLTRMDTEEIELHPTEWCCGICDYPNNLSDYERCVYCQQGRRPFAVSPPSSEFKKESVIYNNNNPYARPDAPKSQLPYPENDRYPSAVAKQKPQTIKPIITHVYRPTETTIVDNENSASSIVYIPDLPGDKTNTELEQAIRSRLKTVHHIEVSKVECFSDLGVGIVYLENNKEKDYLVNNLQRLILFLNDNITVTCAEQLEVTCYIVLEIRKPLPSIDKISERWITLFPSPHRPQFQTLSIQFPNIIQVISFSIEELQSVAKFQVFSIEDHIAHIYTHVDCSYLEELPRTQPKLDDNHLFCYIASQLNMSDRARTNKDMCQEQANTLLQQIQSLPSNIKNLKSQFYIQYNEESSNVIIFASNSLHNWLSMKFININGQLIFKVAHIASKLIIKSIPFDFPLQLIFNHPIFKKSIEEDVAKLIGEHLIVEVNDKRIYDECLNIGAFEVTASGDRFTLRIIPYTTLEDPDNSEITIENWYGTRMEKHNPDIAEFDSRHPIFHYKWNSKIWLDQFIQNKRESEQIIDQHERRRNDFIRRMLRVTVMLNTMAALRNGKYTLEDSTTKTEVFIKPPSPLDTVLYNSQSKIISSSKLNQTATPPFNSTHVRVLNEDCLISYNTLASSGMKPLLLNMANATTPGGGYRKGDGAQEENLFRRSNYYMSLDYNMDTEQGQSSKNKRSYCSSTGQVISMNTQESLYPIDDYGAIYTSGIIVFRGTEDQGYPYLQRPLYDVCAIAVAGYRDPPIQKNKQRLTAKHDLRTRKKIETLFAIAFKNRHDSLVLSALGCGAFKNPPEHIALIFKSVILQYAGFFKEIVFSVIDDHNTGQRLNPNGNFIPFQQVLDNFVAHPPSVQSIGMSIGPYRLVRSKANNNIATIDEFIIGNVQPCEQAAYCDKLNDENHCQEFSHPSLCPLGAECTENTDDVHCRMFIHRQKCRDGGQCLTSNARHLADFDHPEYCPDGGHCTKMRTDHLNLYRHVPLCKNGIDCDLKYTEKELHLANFRHCQRSCEFGGTCIRFNDQKHITDEQHPFNTPCPYTPFSCKTFAKFLQPSNEQSNLSNQNEMNEIKRHCYRYSHICPWGRLCNDRSEEHLSMVIHIARYMCPDANNSCTQIMQEDHLDSFSHFNIRDIRLLCRYPGSECRDRTRSDHIIKYRHNYTLDYLGVAQYFALNKQINFVQNQIKMTKMIRDYVQNTYNKEWETVSVPQNLLEWIGALQPIHRCSAAIFESILVHGHVMSRSHMERLKDATFVADTVDQHKRIRKLLASQAPSLQKDAREFIEALVRTEFNNGISDGKKQTTEGNNPESLQYLIHSKEQNLKLILQKSDLDDIRLCASQVAQASIKLHSTKTGIGFKGDLEFGTNQQVFGILGPHSAQYYGDIVIIFKRDVMLHPDSNFTMQAATMYTEKTYQCRPWIKDPGSSESHVKQFHSTKLHCSIPGYDYVTALELMAITGLQKQTMQVDLASVIRRWEFKDGHQVIEAHLPQLIPLSYIEYIFMPKNVFDLLPVEAQKNARELFPHNLKVTTHEVDLTIDPTKFGKPDNSREEYESYVAEQILKFIKRQQEQNATLSNSRLLSSYGMTITVPASHFETCVTNSLTITQSYNNSKSNEGIYIYWKALRGDFMVILTNEMIESKKIQHNLVYLTCYVASFATSVSGDLNYNERHSYISHRPPSSHETVLEGQHFKVGSNTFHKGCNADDYILYCLKLKPQTGQVSLMNAGISGIYNRTILKCTFDRNELDLTSLDYIHVSAGRQSISIRNLVISHELIPGAHPQFDKQFAPHINNTDSADTGNNNDGTFVSRIIKPIKQIIDRVFHGNGEQRIDDDDNQLQDNQPTKHLPLCKDSIYCLDQYSQEKSLTHNQQYSHPCRFSELCRYISNTPHCIQFTHGKHDVSMCDYDKNCRRLNDPQHRCSYRHTGLPDYLYPCRDHRQCRNSSFEHRKTFFHGEQINRPSLIQNTSKDASKSKNTLQLSNSQNLVQQHKSHSSQSIRTNKQTRFQAQSHTNDSSYTSQQHRSFVWVPEDEESDDEDLVTSFYNDDAGKSKITNAGSYDQYGNPIGRTYDLGRDGAYKNFSILIAQFYADAQFNDAAMKIVVDALSVKGFQVKHVKTENECITELASNRYEIAWIISTNQIQNTNFISALTKYHSSGGAIFLFADNTPYVCHASEFLRTKFGITVDGNYYGGKTMTYKENGHQQTGNFGQHFIFTGIENLFEGITICHPVYSTPASRTVFVPIATATDGNTSIALYDPPSTSTEGRLCLDCGFTKLYINWDSAGTARYIVNASCWLLGIEKRLKIKKNKNKK</sequence>
<evidence type="ECO:0000313" key="9">
    <source>
        <dbReference type="EMBL" id="CAF1634976.1"/>
    </source>
</evidence>
<keyword evidence="2 4" id="KW-0863">Zinc-finger</keyword>
<feature type="domain" description="RING-type" evidence="7">
    <location>
        <begin position="10"/>
        <end position="52"/>
    </location>
</feature>
<dbReference type="NCBIfam" id="TIGR02452">
    <property type="entry name" value="TIGR02452 family protein"/>
    <property type="match status" value="1"/>
</dbReference>
<dbReference type="OrthoDB" id="9985428at2759"/>
<reference evidence="9" key="1">
    <citation type="submission" date="2021-02" db="EMBL/GenBank/DDBJ databases">
        <authorList>
            <person name="Nowell W R."/>
        </authorList>
    </citation>
    <scope>NUCLEOTIDE SEQUENCE</scope>
</reference>
<keyword evidence="10" id="KW-1185">Reference proteome</keyword>
<keyword evidence="1" id="KW-0479">Metal-binding</keyword>
<evidence type="ECO:0000256" key="4">
    <source>
        <dbReference type="PROSITE-ProRule" id="PRU00175"/>
    </source>
</evidence>
<keyword evidence="5" id="KW-0175">Coiled coil</keyword>
<dbReference type="PANTHER" id="PTHR35596:SF1">
    <property type="entry name" value="MICROBIAL-TYPE PARG CATALYTIC DOMAIN-CONTAINING PROTEIN"/>
    <property type="match status" value="1"/>
</dbReference>
<feature type="region of interest" description="Disordered" evidence="6">
    <location>
        <begin position="2132"/>
        <end position="2198"/>
    </location>
</feature>
<feature type="compositionally biased region" description="Polar residues" evidence="6">
    <location>
        <begin position="2169"/>
        <end position="2198"/>
    </location>
</feature>
<dbReference type="InterPro" id="IPR001841">
    <property type="entry name" value="Znf_RING"/>
</dbReference>
<dbReference type="SMART" id="SM00184">
    <property type="entry name" value="RING"/>
    <property type="match status" value="1"/>
</dbReference>
<dbReference type="Gene3D" id="3.40.220.10">
    <property type="entry name" value="Leucine Aminopeptidase, subunit E, domain 1"/>
    <property type="match status" value="1"/>
</dbReference>
<evidence type="ECO:0000256" key="1">
    <source>
        <dbReference type="ARBA" id="ARBA00022723"/>
    </source>
</evidence>
<dbReference type="Gene3D" id="3.30.40.10">
    <property type="entry name" value="Zinc/RING finger domain, C3HC4 (zinc finger)"/>
    <property type="match status" value="1"/>
</dbReference>
<dbReference type="Pfam" id="PF10021">
    <property type="entry name" value="PARG_cat_microb"/>
    <property type="match status" value="1"/>
</dbReference>
<dbReference type="InterPro" id="IPR043472">
    <property type="entry name" value="Macro_dom-like"/>
</dbReference>
<evidence type="ECO:0000313" key="10">
    <source>
        <dbReference type="Proteomes" id="UP000663832"/>
    </source>
</evidence>
<dbReference type="PROSITE" id="PS01358">
    <property type="entry name" value="ZF_RANBP2_1"/>
    <property type="match status" value="1"/>
</dbReference>
<dbReference type="InterPro" id="IPR012664">
    <property type="entry name" value="CHP02452"/>
</dbReference>
<protein>
    <recommendedName>
        <fullName evidence="7">RING-type domain-containing protein</fullName>
    </recommendedName>
</protein>
<organism evidence="9 10">
    <name type="scientific">Adineta steineri</name>
    <dbReference type="NCBI Taxonomy" id="433720"/>
    <lineage>
        <taxon>Eukaryota</taxon>
        <taxon>Metazoa</taxon>
        <taxon>Spiralia</taxon>
        <taxon>Gnathifera</taxon>
        <taxon>Rotifera</taxon>
        <taxon>Eurotatoria</taxon>
        <taxon>Bdelloidea</taxon>
        <taxon>Adinetida</taxon>
        <taxon>Adinetidae</taxon>
        <taxon>Adineta</taxon>
    </lineage>
</organism>
<dbReference type="EMBL" id="CAJNOM010002603">
    <property type="protein sequence ID" value="CAF1634976.1"/>
    <property type="molecule type" value="Genomic_DNA"/>
</dbReference>
<dbReference type="SUPFAM" id="SSF57850">
    <property type="entry name" value="RING/U-box"/>
    <property type="match status" value="1"/>
</dbReference>
<evidence type="ECO:0000313" key="8">
    <source>
        <dbReference type="EMBL" id="CAF1467877.1"/>
    </source>
</evidence>
<dbReference type="InterPro" id="IPR013083">
    <property type="entry name" value="Znf_RING/FYVE/PHD"/>
</dbReference>
<dbReference type="InterPro" id="IPR001876">
    <property type="entry name" value="Znf_RanBP2"/>
</dbReference>